<proteinExistence type="predicted"/>
<reference evidence="4" key="1">
    <citation type="journal article" date="2014" name="Int. J. Syst. Evol. Microbiol.">
        <title>Complete genome sequence of Corynebacterium casei LMG S-19264T (=DSM 44701T), isolated from a smear-ripened cheese.</title>
        <authorList>
            <consortium name="US DOE Joint Genome Institute (JGI-PGF)"/>
            <person name="Walter F."/>
            <person name="Albersmeier A."/>
            <person name="Kalinowski J."/>
            <person name="Ruckert C."/>
        </authorList>
    </citation>
    <scope>NUCLEOTIDE SEQUENCE</scope>
    <source>
        <strain evidence="4">JCM 3051</strain>
    </source>
</reference>
<feature type="region of interest" description="Disordered" evidence="1">
    <location>
        <begin position="1"/>
        <end position="24"/>
    </location>
</feature>
<dbReference type="Pfam" id="PF13937">
    <property type="entry name" value="DUF4212"/>
    <property type="match status" value="1"/>
</dbReference>
<evidence type="ECO:0000313" key="4">
    <source>
        <dbReference type="EMBL" id="GGM25870.1"/>
    </source>
</evidence>
<name>A0A8H9GGV9_9MICO</name>
<keyword evidence="2" id="KW-1133">Transmembrane helix</keyword>
<feature type="transmembrane region" description="Helical" evidence="2">
    <location>
        <begin position="66"/>
        <end position="95"/>
    </location>
</feature>
<evidence type="ECO:0000259" key="3">
    <source>
        <dbReference type="Pfam" id="PF13937"/>
    </source>
</evidence>
<gene>
    <name evidence="4" type="ORF">GCM10010102_21930</name>
</gene>
<organism evidence="4 5">
    <name type="scientific">Promicromonospora citrea</name>
    <dbReference type="NCBI Taxonomy" id="43677"/>
    <lineage>
        <taxon>Bacteria</taxon>
        <taxon>Bacillati</taxon>
        <taxon>Actinomycetota</taxon>
        <taxon>Actinomycetes</taxon>
        <taxon>Micrococcales</taxon>
        <taxon>Promicromonosporaceae</taxon>
        <taxon>Promicromonospora</taxon>
    </lineage>
</organism>
<dbReference type="Proteomes" id="UP000655589">
    <property type="component" value="Unassembled WGS sequence"/>
</dbReference>
<comment type="caution">
    <text evidence="4">The sequence shown here is derived from an EMBL/GenBank/DDBJ whole genome shotgun (WGS) entry which is preliminary data.</text>
</comment>
<dbReference type="EMBL" id="BMPT01000007">
    <property type="protein sequence ID" value="GGM25870.1"/>
    <property type="molecule type" value="Genomic_DNA"/>
</dbReference>
<dbReference type="RefSeq" id="WP_171103505.1">
    <property type="nucleotide sequence ID" value="NZ_BMPT01000007.1"/>
</dbReference>
<feature type="domain" description="Sodium symporter small subunit" evidence="3">
    <location>
        <begin position="31"/>
        <end position="106"/>
    </location>
</feature>
<dbReference type="InterPro" id="IPR019886">
    <property type="entry name" value="Na_symporter_ssu"/>
</dbReference>
<keyword evidence="2" id="KW-0472">Membrane</keyword>
<keyword evidence="2" id="KW-0812">Transmembrane</keyword>
<evidence type="ECO:0000256" key="1">
    <source>
        <dbReference type="SAM" id="MobiDB-lite"/>
    </source>
</evidence>
<sequence length="116" mass="12848">MADTHEGPGGAAPPPDDGAVPAAGRDNGWRTEYWKKNLRLMVALLVVWFVVSFGAGILFVEQLNQIVIAGFPLGFWFAQQGSIYTFIVLILIYALRMDRLDDEYGVSERNEDGSRA</sequence>
<evidence type="ECO:0000313" key="5">
    <source>
        <dbReference type="Proteomes" id="UP000655589"/>
    </source>
</evidence>
<protein>
    <recommendedName>
        <fullName evidence="3">Sodium symporter small subunit domain-containing protein</fullName>
    </recommendedName>
</protein>
<feature type="transmembrane region" description="Helical" evidence="2">
    <location>
        <begin position="40"/>
        <end position="60"/>
    </location>
</feature>
<keyword evidence="5" id="KW-1185">Reference proteome</keyword>
<dbReference type="NCBIfam" id="TIGR03647">
    <property type="entry name" value="Na_symport_sm"/>
    <property type="match status" value="1"/>
</dbReference>
<dbReference type="AlphaFoldDB" id="A0A8H9GGV9"/>
<reference evidence="4" key="2">
    <citation type="submission" date="2020-09" db="EMBL/GenBank/DDBJ databases">
        <authorList>
            <person name="Sun Q."/>
            <person name="Ohkuma M."/>
        </authorList>
    </citation>
    <scope>NUCLEOTIDE SEQUENCE</scope>
    <source>
        <strain evidence="4">JCM 3051</strain>
    </source>
</reference>
<evidence type="ECO:0000256" key="2">
    <source>
        <dbReference type="SAM" id="Phobius"/>
    </source>
</evidence>
<accession>A0A8H9GGV9</accession>